<organism evidence="15 16">
    <name type="scientific">Meloidogyne enterolobii</name>
    <name type="common">Root-knot nematode worm</name>
    <name type="synonym">Meloidogyne mayaguensis</name>
    <dbReference type="NCBI Taxonomy" id="390850"/>
    <lineage>
        <taxon>Eukaryota</taxon>
        <taxon>Metazoa</taxon>
        <taxon>Ecdysozoa</taxon>
        <taxon>Nematoda</taxon>
        <taxon>Chromadorea</taxon>
        <taxon>Rhabditida</taxon>
        <taxon>Tylenchina</taxon>
        <taxon>Tylenchomorpha</taxon>
        <taxon>Tylenchoidea</taxon>
        <taxon>Meloidogynidae</taxon>
        <taxon>Meloidogyninae</taxon>
        <taxon>Meloidogyne</taxon>
    </lineage>
</organism>
<protein>
    <recommendedName>
        <fullName evidence="3">NADH dehydrogenase [ubiquinone] 1 beta subcomplex subunit 4</fullName>
    </recommendedName>
    <alternativeName>
        <fullName evidence="12">Complex I-B15</fullName>
    </alternativeName>
    <alternativeName>
        <fullName evidence="13">NADH-ubiquinone oxidoreductase B15 subunit</fullName>
    </alternativeName>
</protein>
<evidence type="ECO:0000256" key="11">
    <source>
        <dbReference type="ARBA" id="ARBA00023136"/>
    </source>
</evidence>
<keyword evidence="9 14" id="KW-1133">Transmembrane helix</keyword>
<evidence type="ECO:0000256" key="13">
    <source>
        <dbReference type="ARBA" id="ARBA00030987"/>
    </source>
</evidence>
<dbReference type="GO" id="GO:0005743">
    <property type="term" value="C:mitochondrial inner membrane"/>
    <property type="evidence" value="ECO:0007669"/>
    <property type="project" value="UniProtKB-SubCell"/>
</dbReference>
<comment type="caution">
    <text evidence="15">The sequence shown here is derived from an EMBL/GenBank/DDBJ whole genome shotgun (WGS) entry which is preliminary data.</text>
</comment>
<evidence type="ECO:0000256" key="7">
    <source>
        <dbReference type="ARBA" id="ARBA00022792"/>
    </source>
</evidence>
<keyword evidence="6 14" id="KW-0812">Transmembrane</keyword>
<dbReference type="OrthoDB" id="5818798at2759"/>
<evidence type="ECO:0000256" key="4">
    <source>
        <dbReference type="ARBA" id="ARBA00022448"/>
    </source>
</evidence>
<evidence type="ECO:0000256" key="1">
    <source>
        <dbReference type="ARBA" id="ARBA00004434"/>
    </source>
</evidence>
<evidence type="ECO:0000256" key="5">
    <source>
        <dbReference type="ARBA" id="ARBA00022660"/>
    </source>
</evidence>
<feature type="transmembrane region" description="Helical" evidence="14">
    <location>
        <begin position="111"/>
        <end position="133"/>
    </location>
</feature>
<evidence type="ECO:0000313" key="15">
    <source>
        <dbReference type="EMBL" id="CAD2134558.1"/>
    </source>
</evidence>
<accession>A0A6V7TX95</accession>
<name>A0A6V7TX95_MELEN</name>
<keyword evidence="10" id="KW-0496">Mitochondrion</keyword>
<comment type="similarity">
    <text evidence="2">Belongs to the complex I NDUFB4 subunit family.</text>
</comment>
<dbReference type="PANTHER" id="PTHR15469:SF0">
    <property type="entry name" value="NADH DEHYDROGENASE [UBIQUINONE] 1 BETA SUBCOMPLEX SUBUNIT 4"/>
    <property type="match status" value="1"/>
</dbReference>
<reference evidence="15 16" key="1">
    <citation type="submission" date="2020-08" db="EMBL/GenBank/DDBJ databases">
        <authorList>
            <person name="Koutsovoulos G."/>
            <person name="Danchin GJ E."/>
        </authorList>
    </citation>
    <scope>NUCLEOTIDE SEQUENCE [LARGE SCALE GENOMIC DNA]</scope>
</reference>
<dbReference type="AlphaFoldDB" id="A0A6V7TX95"/>
<proteinExistence type="inferred from homology"/>
<evidence type="ECO:0000256" key="9">
    <source>
        <dbReference type="ARBA" id="ARBA00022989"/>
    </source>
</evidence>
<keyword evidence="5" id="KW-0679">Respiratory chain</keyword>
<dbReference type="PANTHER" id="PTHR15469">
    <property type="entry name" value="NADH-UBIQUINONE OXIDOREDUCTASE B15 SUBUNIT"/>
    <property type="match status" value="1"/>
</dbReference>
<comment type="subcellular location">
    <subcellularLocation>
        <location evidence="1">Mitochondrion inner membrane</location>
        <topology evidence="1">Single-pass membrane protein</topology>
    </subcellularLocation>
</comment>
<evidence type="ECO:0000256" key="2">
    <source>
        <dbReference type="ARBA" id="ARBA00007260"/>
    </source>
</evidence>
<keyword evidence="11 14" id="KW-0472">Membrane</keyword>
<sequence>MRLALRLSRPAPNQNLKNPRLWQDPVYGYYETHGKMEFLPGEQYNLSDDEKKAVLWRYRVKEILKKEYFRREYNPHTFKYKQGIILDPAMFRWYAADMTQMEYMRLTPRSLFMYAGITMLVFWLITKLGVIGMEKDADDCLTGEMLWWDRYRNRLEFVGGNAPPRQVLHAHC</sequence>
<evidence type="ECO:0000313" key="16">
    <source>
        <dbReference type="Proteomes" id="UP000580250"/>
    </source>
</evidence>
<evidence type="ECO:0000256" key="10">
    <source>
        <dbReference type="ARBA" id="ARBA00023128"/>
    </source>
</evidence>
<dbReference type="Pfam" id="PF07225">
    <property type="entry name" value="NDUF_B4"/>
    <property type="match status" value="1"/>
</dbReference>
<keyword evidence="7" id="KW-0999">Mitochondrion inner membrane</keyword>
<evidence type="ECO:0000256" key="8">
    <source>
        <dbReference type="ARBA" id="ARBA00022982"/>
    </source>
</evidence>
<evidence type="ECO:0000256" key="3">
    <source>
        <dbReference type="ARBA" id="ARBA00018681"/>
    </source>
</evidence>
<gene>
    <name evidence="15" type="ORF">MENT_LOCUS4422</name>
</gene>
<dbReference type="EMBL" id="CAJEWN010000015">
    <property type="protein sequence ID" value="CAD2134558.1"/>
    <property type="molecule type" value="Genomic_DNA"/>
</dbReference>
<keyword evidence="8" id="KW-0249">Electron transport</keyword>
<evidence type="ECO:0000256" key="12">
    <source>
        <dbReference type="ARBA" id="ARBA00030212"/>
    </source>
</evidence>
<evidence type="ECO:0000256" key="14">
    <source>
        <dbReference type="SAM" id="Phobius"/>
    </source>
</evidence>
<dbReference type="InterPro" id="IPR009866">
    <property type="entry name" value="NADH_UbQ_OxRdtase_NDUFB4_su"/>
</dbReference>
<keyword evidence="4" id="KW-0813">Transport</keyword>
<evidence type="ECO:0000256" key="6">
    <source>
        <dbReference type="ARBA" id="ARBA00022692"/>
    </source>
</evidence>
<dbReference type="Proteomes" id="UP000580250">
    <property type="component" value="Unassembled WGS sequence"/>
</dbReference>